<feature type="compositionally biased region" description="Low complexity" evidence="6">
    <location>
        <begin position="554"/>
        <end position="564"/>
    </location>
</feature>
<comment type="subcellular location">
    <subcellularLocation>
        <location evidence="1">Nucleus</location>
    </subcellularLocation>
</comment>
<evidence type="ECO:0000313" key="9">
    <source>
        <dbReference type="Proteomes" id="UP001360560"/>
    </source>
</evidence>
<feature type="compositionally biased region" description="Basic and acidic residues" evidence="6">
    <location>
        <begin position="463"/>
        <end position="476"/>
    </location>
</feature>
<dbReference type="CDD" id="cd08047">
    <property type="entry name" value="TAF7"/>
    <property type="match status" value="1"/>
</dbReference>
<dbReference type="Pfam" id="PF04658">
    <property type="entry name" value="TAFII55_N"/>
    <property type="match status" value="1"/>
</dbReference>
<comment type="similarity">
    <text evidence="2">Belongs to the TAF7 family.</text>
</comment>
<keyword evidence="3" id="KW-0805">Transcription regulation</keyword>
<dbReference type="GO" id="GO:0051123">
    <property type="term" value="P:RNA polymerase II preinitiation complex assembly"/>
    <property type="evidence" value="ECO:0007669"/>
    <property type="project" value="TreeGrafter"/>
</dbReference>
<feature type="compositionally biased region" description="Basic and acidic residues" evidence="6">
    <location>
        <begin position="486"/>
        <end position="509"/>
    </location>
</feature>
<comment type="caution">
    <text evidence="8">The sequence shown here is derived from an EMBL/GenBank/DDBJ whole genome shotgun (WGS) entry which is preliminary data.</text>
</comment>
<dbReference type="GO" id="GO:0016251">
    <property type="term" value="F:RNA polymerase II general transcription initiation factor activity"/>
    <property type="evidence" value="ECO:0007669"/>
    <property type="project" value="TreeGrafter"/>
</dbReference>
<dbReference type="Proteomes" id="UP001360560">
    <property type="component" value="Unassembled WGS sequence"/>
</dbReference>
<evidence type="ECO:0000256" key="5">
    <source>
        <dbReference type="ARBA" id="ARBA00023242"/>
    </source>
</evidence>
<feature type="compositionally biased region" description="Basic residues" evidence="6">
    <location>
        <begin position="1"/>
        <end position="10"/>
    </location>
</feature>
<feature type="compositionally biased region" description="Acidic residues" evidence="6">
    <location>
        <begin position="353"/>
        <end position="369"/>
    </location>
</feature>
<evidence type="ECO:0000256" key="3">
    <source>
        <dbReference type="ARBA" id="ARBA00023015"/>
    </source>
</evidence>
<dbReference type="EMBL" id="BTFZ01000020">
    <property type="protein sequence ID" value="GMM38633.1"/>
    <property type="molecule type" value="Genomic_DNA"/>
</dbReference>
<feature type="region of interest" description="Disordered" evidence="6">
    <location>
        <begin position="337"/>
        <end position="369"/>
    </location>
</feature>
<evidence type="ECO:0000256" key="1">
    <source>
        <dbReference type="ARBA" id="ARBA00004123"/>
    </source>
</evidence>
<accession>A0AAV5QUU6</accession>
<gene>
    <name evidence="8" type="ORF">DASC09_059720</name>
</gene>
<dbReference type="AlphaFoldDB" id="A0AAV5QUU6"/>
<keyword evidence="5" id="KW-0539">Nucleus</keyword>
<evidence type="ECO:0000256" key="4">
    <source>
        <dbReference type="ARBA" id="ARBA00023163"/>
    </source>
</evidence>
<evidence type="ECO:0000259" key="7">
    <source>
        <dbReference type="SMART" id="SM01370"/>
    </source>
</evidence>
<organism evidence="8 9">
    <name type="scientific">Saccharomycopsis crataegensis</name>
    <dbReference type="NCBI Taxonomy" id="43959"/>
    <lineage>
        <taxon>Eukaryota</taxon>
        <taxon>Fungi</taxon>
        <taxon>Dikarya</taxon>
        <taxon>Ascomycota</taxon>
        <taxon>Saccharomycotina</taxon>
        <taxon>Saccharomycetes</taxon>
        <taxon>Saccharomycopsidaceae</taxon>
        <taxon>Saccharomycopsis</taxon>
    </lineage>
</organism>
<feature type="compositionally biased region" description="Acidic residues" evidence="6">
    <location>
        <begin position="394"/>
        <end position="439"/>
    </location>
</feature>
<proteinExistence type="inferred from homology"/>
<evidence type="ECO:0000313" key="8">
    <source>
        <dbReference type="EMBL" id="GMM38633.1"/>
    </source>
</evidence>
<feature type="compositionally biased region" description="Acidic residues" evidence="6">
    <location>
        <begin position="585"/>
        <end position="599"/>
    </location>
</feature>
<evidence type="ECO:0000256" key="2">
    <source>
        <dbReference type="ARBA" id="ARBA00009368"/>
    </source>
</evidence>
<dbReference type="InterPro" id="IPR006751">
    <property type="entry name" value="TAFII55_prot_cons_reg"/>
</dbReference>
<dbReference type="SMART" id="SM01370">
    <property type="entry name" value="TAFII55_N"/>
    <property type="match status" value="1"/>
</dbReference>
<protein>
    <submittedName>
        <fullName evidence="8">TATA-binding protein-associated factor</fullName>
    </submittedName>
</protein>
<feature type="domain" description="TAFII55 protein conserved region" evidence="7">
    <location>
        <begin position="120"/>
        <end position="298"/>
    </location>
</feature>
<evidence type="ECO:0000256" key="6">
    <source>
        <dbReference type="SAM" id="MobiDB-lite"/>
    </source>
</evidence>
<feature type="region of interest" description="Disordered" evidence="6">
    <location>
        <begin position="463"/>
        <end position="599"/>
    </location>
</feature>
<name>A0AAV5QUU6_9ASCO</name>
<dbReference type="PANTHER" id="PTHR12228">
    <property type="entry name" value="TRANSCRIPTION INITIATION FACTOR TFIID 55 KD SUBUNIT-RELATED"/>
    <property type="match status" value="1"/>
</dbReference>
<feature type="region of interest" description="Disordered" evidence="6">
    <location>
        <begin position="1"/>
        <end position="55"/>
    </location>
</feature>
<keyword evidence="4" id="KW-0804">Transcription</keyword>
<reference evidence="8 9" key="1">
    <citation type="journal article" date="2023" name="Elife">
        <title>Identification of key yeast species and microbe-microbe interactions impacting larval growth of Drosophila in the wild.</title>
        <authorList>
            <person name="Mure A."/>
            <person name="Sugiura Y."/>
            <person name="Maeda R."/>
            <person name="Honda K."/>
            <person name="Sakurai N."/>
            <person name="Takahashi Y."/>
            <person name="Watada M."/>
            <person name="Katoh T."/>
            <person name="Gotoh A."/>
            <person name="Gotoh Y."/>
            <person name="Taniguchi I."/>
            <person name="Nakamura K."/>
            <person name="Hayashi T."/>
            <person name="Katayama T."/>
            <person name="Uemura T."/>
            <person name="Hattori Y."/>
        </authorList>
    </citation>
    <scope>NUCLEOTIDE SEQUENCE [LARGE SCALE GENOMIC DNA]</scope>
    <source>
        <strain evidence="8 9">SC-9</strain>
    </source>
</reference>
<feature type="region of interest" description="Disordered" evidence="6">
    <location>
        <begin position="394"/>
        <end position="448"/>
    </location>
</feature>
<dbReference type="GeneID" id="90076621"/>
<sequence length="599" mass="67933">MKLKINKKKLILSSSKGDGEKPKLKLKPPPSSSSSSSASSGITKDGNAKKPPRIIKLKPVKKKKSILRVKFDADNTKKDGLGKPKAPKIKVVPRIPSIKLKVFGDGYDSEAPDKEDEPLLEEGIVLRLMKDAELDYVRQCVESGGSDLSGINIRWKDPRRAVIIINNSYFLAKLVDLPTVLESHKSVDKKNIFKTIDVCQMLYAFKKISAQDYEIFFNYNDEDENGNQNQKGDGHEQEVIQSIKESYDSIHELHNDGIAPPMNDIRHNRFKPSLNIKNIEKIENKVEELLRLDEEAETVRLDLMNEDEYNNSVANFQASGFNQPASINVSHTLESLVSPSSNIGTTPEAFGQDGEEDEYGEADDEDGEEVDVEVEGDDEIDDQDIENMLNDYDFEADENGNQEIEIEQASEDDDDEDDDDDDDEDDDENDEAEDEDEETISSKQHNRILREEIDELEATVKEKEKTLSDIHNEILKGRVIGTIQKLKHELEVKKRQLKTEEDKGKRDQKSNNSDNDEEEDEDEENDEEDDGSEDGSEDDAEDSDEDEDEDEKNNNNNNNENNNENNDDSNDNNTDKKLVEMVGDNIDEDDYDDELEGLF</sequence>
<dbReference type="InterPro" id="IPR037817">
    <property type="entry name" value="TAF7"/>
</dbReference>
<dbReference type="PANTHER" id="PTHR12228:SF0">
    <property type="entry name" value="TATA-BOX BINDING PROTEIN ASSOCIATED FACTOR 7"/>
    <property type="match status" value="1"/>
</dbReference>
<keyword evidence="9" id="KW-1185">Reference proteome</keyword>
<dbReference type="GO" id="GO:0005669">
    <property type="term" value="C:transcription factor TFIID complex"/>
    <property type="evidence" value="ECO:0007669"/>
    <property type="project" value="InterPro"/>
</dbReference>
<feature type="compositionally biased region" description="Acidic residues" evidence="6">
    <location>
        <begin position="514"/>
        <end position="551"/>
    </location>
</feature>
<dbReference type="RefSeq" id="XP_064855628.1">
    <property type="nucleotide sequence ID" value="XM_064999556.1"/>
</dbReference>